<dbReference type="GeneID" id="16995614"/>
<dbReference type="OrthoDB" id="3960at2759"/>
<dbReference type="GO" id="GO:0016603">
    <property type="term" value="F:glutaminyl-peptide cyclotransferase activity"/>
    <property type="evidence" value="ECO:0007669"/>
    <property type="project" value="InterPro"/>
</dbReference>
<dbReference type="InterPro" id="IPR007788">
    <property type="entry name" value="QCT"/>
</dbReference>
<accession>M1VJJ9</accession>
<dbReference type="eggNOG" id="ENOG502QUQC">
    <property type="taxonomic scope" value="Eukaryota"/>
</dbReference>
<dbReference type="Pfam" id="PF05096">
    <property type="entry name" value="Glu_cyclase_2"/>
    <property type="match status" value="2"/>
</dbReference>
<gene>
    <name evidence="1" type="ORF">CYME_CMO146C</name>
</gene>
<evidence type="ECO:0000313" key="2">
    <source>
        <dbReference type="Proteomes" id="UP000007014"/>
    </source>
</evidence>
<dbReference type="Proteomes" id="UP000007014">
    <property type="component" value="Chromosome 15"/>
</dbReference>
<dbReference type="STRING" id="280699.M1VJJ9"/>
<dbReference type="EMBL" id="AP006497">
    <property type="protein sequence ID" value="BAM81513.1"/>
    <property type="molecule type" value="Genomic_DNA"/>
</dbReference>
<dbReference type="PANTHER" id="PTHR31270:SF1">
    <property type="entry name" value="GLUTAMINYL-PEPTIDE CYCLOTRANSFERASE"/>
    <property type="match status" value="1"/>
</dbReference>
<dbReference type="PANTHER" id="PTHR31270">
    <property type="entry name" value="GLUTAMINYL-PEPTIDE CYCLOTRANSFERASE"/>
    <property type="match status" value="1"/>
</dbReference>
<dbReference type="KEGG" id="cme:CYME_CMO146C"/>
<sequence length="373" mass="42457">MLSDCSAFVVVPRFCYRLHVGASPPGALQSSRRRVARLRERSAGTLPWARATFCKAGCRIGSSSCSVLLRWKSCFLAGEERSHLRQLGSLVQQPGALRQHVSMSLFSTPAQVSSYEIIESYPHDPSAFTQGLVYAEAPIHSPDEAEWTMLQTSTEVFYESTGLVGESSLRCVHKLSGKVLKCVQVPAPHFAEGLALVPRPTRMLFQLTWLTRTAFLYDGVSLKQVREIPYDLEGWGATYDSNRHCIYTSNGTDRIHIVDADTFEILDQVRVRSSPYKFSRSCPTLWYLNDLEMIPDTDELWCNVFFSDYVAVVDPASWELKRWIDLRGLLLPEHCLPCHEVDVLNGLAWDRNRQLMYVTGKRWPRMYAIRERP</sequence>
<dbReference type="OMA" id="NDKLFQV"/>
<dbReference type="AlphaFoldDB" id="M1VJJ9"/>
<dbReference type="InterPro" id="IPR011044">
    <property type="entry name" value="Quino_amine_DH_bsu"/>
</dbReference>
<dbReference type="Gene3D" id="2.130.10.10">
    <property type="entry name" value="YVTN repeat-like/Quinoprotein amine dehydrogenase"/>
    <property type="match status" value="1"/>
</dbReference>
<dbReference type="SUPFAM" id="SSF50969">
    <property type="entry name" value="YVTN repeat-like/Quinoprotein amine dehydrogenase"/>
    <property type="match status" value="1"/>
</dbReference>
<evidence type="ECO:0000313" key="1">
    <source>
        <dbReference type="EMBL" id="BAM81513.1"/>
    </source>
</evidence>
<name>M1VJJ9_CYAM1</name>
<dbReference type="RefSeq" id="XP_005537549.1">
    <property type="nucleotide sequence ID" value="XM_005537492.1"/>
</dbReference>
<reference evidence="1 2" key="2">
    <citation type="journal article" date="2007" name="BMC Biol.">
        <title>A 100%-complete sequence reveals unusually simple genomic features in the hot-spring red alga Cyanidioschyzon merolae.</title>
        <authorList>
            <person name="Nozaki H."/>
            <person name="Takano H."/>
            <person name="Misumi O."/>
            <person name="Terasawa K."/>
            <person name="Matsuzaki M."/>
            <person name="Maruyama S."/>
            <person name="Nishida K."/>
            <person name="Yagisawa F."/>
            <person name="Yoshida Y."/>
            <person name="Fujiwara T."/>
            <person name="Takio S."/>
            <person name="Tamura K."/>
            <person name="Chung S.J."/>
            <person name="Nakamura S."/>
            <person name="Kuroiwa H."/>
            <person name="Tanaka K."/>
            <person name="Sato N."/>
            <person name="Kuroiwa T."/>
        </authorList>
    </citation>
    <scope>NUCLEOTIDE SEQUENCE [LARGE SCALE GENOMIC DNA]</scope>
    <source>
        <strain evidence="1 2">10D</strain>
    </source>
</reference>
<protein>
    <submittedName>
        <fullName evidence="1">Similar to glutamine cyclotransferase</fullName>
    </submittedName>
</protein>
<reference evidence="1 2" key="1">
    <citation type="journal article" date="2004" name="Nature">
        <title>Genome sequence of the ultrasmall unicellular red alga Cyanidioschyzon merolae 10D.</title>
        <authorList>
            <person name="Matsuzaki M."/>
            <person name="Misumi O."/>
            <person name="Shin-i T."/>
            <person name="Maruyama S."/>
            <person name="Takahara M."/>
            <person name="Miyagishima S."/>
            <person name="Mori T."/>
            <person name="Nishida K."/>
            <person name="Yagisawa F."/>
            <person name="Nishida K."/>
            <person name="Yoshida Y."/>
            <person name="Nishimura Y."/>
            <person name="Nakao S."/>
            <person name="Kobayashi T."/>
            <person name="Momoyama Y."/>
            <person name="Higashiyama T."/>
            <person name="Minoda A."/>
            <person name="Sano M."/>
            <person name="Nomoto H."/>
            <person name="Oishi K."/>
            <person name="Hayashi H."/>
            <person name="Ohta F."/>
            <person name="Nishizaka S."/>
            <person name="Haga S."/>
            <person name="Miura S."/>
            <person name="Morishita T."/>
            <person name="Kabeya Y."/>
            <person name="Terasawa K."/>
            <person name="Suzuki Y."/>
            <person name="Ishii Y."/>
            <person name="Asakawa S."/>
            <person name="Takano H."/>
            <person name="Ohta N."/>
            <person name="Kuroiwa H."/>
            <person name="Tanaka K."/>
            <person name="Shimizu N."/>
            <person name="Sugano S."/>
            <person name="Sato N."/>
            <person name="Nozaki H."/>
            <person name="Ogasawara N."/>
            <person name="Kohara Y."/>
            <person name="Kuroiwa T."/>
        </authorList>
    </citation>
    <scope>NUCLEOTIDE SEQUENCE [LARGE SCALE GENOMIC DNA]</scope>
    <source>
        <strain evidence="1 2">10D</strain>
    </source>
</reference>
<organism evidence="1 2">
    <name type="scientific">Cyanidioschyzon merolae (strain NIES-3377 / 10D)</name>
    <name type="common">Unicellular red alga</name>
    <dbReference type="NCBI Taxonomy" id="280699"/>
    <lineage>
        <taxon>Eukaryota</taxon>
        <taxon>Rhodophyta</taxon>
        <taxon>Bangiophyceae</taxon>
        <taxon>Cyanidiales</taxon>
        <taxon>Cyanidiaceae</taxon>
        <taxon>Cyanidioschyzon</taxon>
    </lineage>
</organism>
<dbReference type="HOGENOM" id="CLU_060272_2_2_1"/>
<keyword evidence="2" id="KW-1185">Reference proteome</keyword>
<proteinExistence type="predicted"/>
<dbReference type="InterPro" id="IPR015943">
    <property type="entry name" value="WD40/YVTN_repeat-like_dom_sf"/>
</dbReference>
<dbReference type="Gramene" id="CMO146CT">
    <property type="protein sequence ID" value="CMO146CT"/>
    <property type="gene ID" value="CMO146C"/>
</dbReference>